<accession>A0A8H6PA50</accession>
<dbReference type="Proteomes" id="UP000662466">
    <property type="component" value="Unassembled WGS sequence"/>
</dbReference>
<dbReference type="EMBL" id="JACBAD010002033">
    <property type="protein sequence ID" value="KAF7121999.1"/>
    <property type="molecule type" value="Genomic_DNA"/>
</dbReference>
<feature type="compositionally biased region" description="Low complexity" evidence="3">
    <location>
        <begin position="534"/>
        <end position="547"/>
    </location>
</feature>
<dbReference type="GO" id="GO:0005769">
    <property type="term" value="C:early endosome"/>
    <property type="evidence" value="ECO:0007669"/>
    <property type="project" value="TreeGrafter"/>
</dbReference>
<dbReference type="PROSITE" id="PS51207">
    <property type="entry name" value="PXA"/>
    <property type="match status" value="1"/>
</dbReference>
<comment type="subcellular location">
    <subcellularLocation>
        <location evidence="1">Cytoplasm</location>
    </subcellularLocation>
</comment>
<feature type="region of interest" description="Disordered" evidence="3">
    <location>
        <begin position="515"/>
        <end position="574"/>
    </location>
</feature>
<dbReference type="SMART" id="SM00313">
    <property type="entry name" value="PXA"/>
    <property type="match status" value="1"/>
</dbReference>
<reference evidence="5" key="1">
    <citation type="submission" date="2020-06" db="EMBL/GenBank/DDBJ databases">
        <title>Draft genome sequences of strains closely related to Aspergillus parafelis and Aspergillus hiratsukae.</title>
        <authorList>
            <person name="Dos Santos R.A.C."/>
            <person name="Rivero-Menendez O."/>
            <person name="Steenwyk J.L."/>
            <person name="Mead M.E."/>
            <person name="Goldman G.H."/>
            <person name="Alastruey-Izquierdo A."/>
            <person name="Rokas A."/>
        </authorList>
    </citation>
    <scope>NUCLEOTIDE SEQUENCE</scope>
    <source>
        <strain evidence="5">CNM-CM5793</strain>
        <strain evidence="6">CNM-CM6106</strain>
    </source>
</reference>
<evidence type="ECO:0000313" key="5">
    <source>
        <dbReference type="EMBL" id="KAF7121999.1"/>
    </source>
</evidence>
<name>A0A8H6PA50_9EURO</name>
<protein>
    <recommendedName>
        <fullName evidence="4">PXA domain-containing protein</fullName>
    </recommendedName>
</protein>
<evidence type="ECO:0000256" key="1">
    <source>
        <dbReference type="ARBA" id="ARBA00004496"/>
    </source>
</evidence>
<feature type="compositionally biased region" description="Polar residues" evidence="3">
    <location>
        <begin position="620"/>
        <end position="630"/>
    </location>
</feature>
<evidence type="ECO:0000256" key="3">
    <source>
        <dbReference type="SAM" id="MobiDB-lite"/>
    </source>
</evidence>
<keyword evidence="2" id="KW-0963">Cytoplasm</keyword>
<dbReference type="GO" id="GO:0005770">
    <property type="term" value="C:late endosome"/>
    <property type="evidence" value="ECO:0007669"/>
    <property type="project" value="TreeGrafter"/>
</dbReference>
<dbReference type="Proteomes" id="UP000630445">
    <property type="component" value="Unassembled WGS sequence"/>
</dbReference>
<dbReference type="EMBL" id="JACBAF010002193">
    <property type="protein sequence ID" value="KAF7164303.1"/>
    <property type="molecule type" value="Genomic_DNA"/>
</dbReference>
<evidence type="ECO:0000313" key="6">
    <source>
        <dbReference type="EMBL" id="KAF7164303.1"/>
    </source>
</evidence>
<dbReference type="PANTHER" id="PTHR22999:SF23">
    <property type="entry name" value="SORTING NEXIN-16"/>
    <property type="match status" value="1"/>
</dbReference>
<proteinExistence type="predicted"/>
<sequence length="703" mass="77212">MAVHPRIVRITLLNVISPFSRHYWDEMTSESVQPGLTPLSHLKAAATTSSSKPVAFKDSSISQAPLYLRHRPRSSKNASRDEPVSAASDKATVALIRRVLCPQAGNQSGGSSTPQPLEEVLPPLTSSNEVDLQLYALIAIIMKEFVFSWYSKITSDQNLVKEVIQVIAHCTRALEQRLRETDIAQLILDEIPGLIEAHIISYRLARDESTLSGLSPSIRETYHALHPHPSLSPIPDPSDMQTIAKQRENEATYRQLLVHGLLAILLPTEDLENVPLRTIVGDILADLIVGNAVSEKMCQGWFLWETTTKLLSTAERLDEREEDMADSHQQDRLHKFGLLNINEDPKSDHSSSQVHSFGPAWLWNILQYLYLTYIALQFIVTGLFRVMTNAKANVPSAATTPGNSESEKLAPMSGTMTKRPILNYRIYSMVSQLLDIPGRMPWLAGLLSLFQYLSLAGPGRLGETGSVLDRFLHETIHAHILTPTLLPNLLRASRAALFPSNARPSKVTDVNRISAPAQAAQQPPQLSVRPPTPTQQGPTTDTATPGDADSRTQAPLASAPTPSLSQNQGPSAPEMAAIKRECARRILSLVPRPVARVFFGVPHITSGSTTLNGSTGDDSQQPPSRASSPVATPPNDTEESLILQAIEHDILDLFADEYCNKHLIYSIIETVLVKFLPELSEHSIAELMEDRGIAFATDQVPEA</sequence>
<keyword evidence="7" id="KW-1185">Reference proteome</keyword>
<feature type="compositionally biased region" description="Low complexity" evidence="3">
    <location>
        <begin position="606"/>
        <end position="619"/>
    </location>
</feature>
<dbReference type="Pfam" id="PF02194">
    <property type="entry name" value="PXA"/>
    <property type="match status" value="1"/>
</dbReference>
<dbReference type="InterPro" id="IPR051837">
    <property type="entry name" value="SortingNexin/PXDomain-PKLike"/>
</dbReference>
<evidence type="ECO:0000313" key="7">
    <source>
        <dbReference type="Proteomes" id="UP000630445"/>
    </source>
</evidence>
<dbReference type="AlphaFoldDB" id="A0A8H6PA50"/>
<dbReference type="OrthoDB" id="5582218at2759"/>
<dbReference type="GO" id="GO:0035091">
    <property type="term" value="F:phosphatidylinositol binding"/>
    <property type="evidence" value="ECO:0007669"/>
    <property type="project" value="TreeGrafter"/>
</dbReference>
<gene>
    <name evidence="5" type="ORF">CNMCM5793_009554</name>
    <name evidence="6" type="ORF">CNMCM6106_000839</name>
</gene>
<feature type="compositionally biased region" description="Low complexity" evidence="3">
    <location>
        <begin position="515"/>
        <end position="525"/>
    </location>
</feature>
<dbReference type="PANTHER" id="PTHR22999">
    <property type="entry name" value="PX SERINE/THREONINE KINASE PXK"/>
    <property type="match status" value="1"/>
</dbReference>
<evidence type="ECO:0000256" key="2">
    <source>
        <dbReference type="ARBA" id="ARBA00022490"/>
    </source>
</evidence>
<dbReference type="InterPro" id="IPR003114">
    <property type="entry name" value="Phox_assoc"/>
</dbReference>
<comment type="caution">
    <text evidence="5">The sequence shown here is derived from an EMBL/GenBank/DDBJ whole genome shotgun (WGS) entry which is preliminary data.</text>
</comment>
<dbReference type="GO" id="GO:0045022">
    <property type="term" value="P:early endosome to late endosome transport"/>
    <property type="evidence" value="ECO:0007669"/>
    <property type="project" value="TreeGrafter"/>
</dbReference>
<feature type="compositionally biased region" description="Polar residues" evidence="3">
    <location>
        <begin position="551"/>
        <end position="570"/>
    </location>
</feature>
<feature type="region of interest" description="Disordered" evidence="3">
    <location>
        <begin position="606"/>
        <end position="636"/>
    </location>
</feature>
<organism evidence="5 7">
    <name type="scientific">Aspergillus hiratsukae</name>
    <dbReference type="NCBI Taxonomy" id="1194566"/>
    <lineage>
        <taxon>Eukaryota</taxon>
        <taxon>Fungi</taxon>
        <taxon>Dikarya</taxon>
        <taxon>Ascomycota</taxon>
        <taxon>Pezizomycotina</taxon>
        <taxon>Eurotiomycetes</taxon>
        <taxon>Eurotiomycetidae</taxon>
        <taxon>Eurotiales</taxon>
        <taxon>Aspergillaceae</taxon>
        <taxon>Aspergillus</taxon>
        <taxon>Aspergillus subgen. Fumigati</taxon>
    </lineage>
</organism>
<evidence type="ECO:0000259" key="4">
    <source>
        <dbReference type="PROSITE" id="PS51207"/>
    </source>
</evidence>
<feature type="domain" description="PXA" evidence="4">
    <location>
        <begin position="127"/>
        <end position="315"/>
    </location>
</feature>